<gene>
    <name evidence="2" type="ORF">QM524_02575</name>
</gene>
<evidence type="ECO:0000259" key="1">
    <source>
        <dbReference type="Pfam" id="PF00578"/>
    </source>
</evidence>
<dbReference type="EMBL" id="JASHIF010000002">
    <property type="protein sequence ID" value="MDI9858085.1"/>
    <property type="molecule type" value="Genomic_DNA"/>
</dbReference>
<dbReference type="Gene3D" id="3.40.30.10">
    <property type="entry name" value="Glutaredoxin"/>
    <property type="match status" value="1"/>
</dbReference>
<dbReference type="RefSeq" id="WP_283343350.1">
    <property type="nucleotide sequence ID" value="NZ_JASHIF010000002.1"/>
</dbReference>
<evidence type="ECO:0000313" key="2">
    <source>
        <dbReference type="EMBL" id="MDI9858085.1"/>
    </source>
</evidence>
<feature type="domain" description="Alkyl hydroperoxide reductase subunit C/ Thiol specific antioxidant" evidence="1">
    <location>
        <begin position="58"/>
        <end position="179"/>
    </location>
</feature>
<comment type="caution">
    <text evidence="2">The sequence shown here is derived from an EMBL/GenBank/DDBJ whole genome shotgun (WGS) entry which is preliminary data.</text>
</comment>
<reference evidence="2 3" key="1">
    <citation type="submission" date="2023-05" db="EMBL/GenBank/DDBJ databases">
        <title>Novel species of genus Flectobacillus isolated from stream in China.</title>
        <authorList>
            <person name="Lu H."/>
        </authorList>
    </citation>
    <scope>NUCLEOTIDE SEQUENCE [LARGE SCALE GENOMIC DNA]</scope>
    <source>
        <strain evidence="2 3">KCTC 42575</strain>
    </source>
</reference>
<dbReference type="InterPro" id="IPR000866">
    <property type="entry name" value="AhpC/TSA"/>
</dbReference>
<keyword evidence="3" id="KW-1185">Reference proteome</keyword>
<accession>A0ABT6Y3F0</accession>
<name>A0ABT6Y3F0_9BACT</name>
<dbReference type="Proteomes" id="UP001236507">
    <property type="component" value="Unassembled WGS sequence"/>
</dbReference>
<sequence>MLATQNRYGLNWDATLPVYVGKRTPRPTTKIELGKRINQIEFDYKNLVAQNLPYTFIHQNPVQLKKLVGRKPLVISFLSAGWNEYGSNHLEKLQQVYQEILAIGGNLLVIINAKAEEVRDFQRHFNIGFNLLADPEQKISKSLGLFQEEYPVWDYVSGISEDVPVPATIVINTQEKVVYSSVDDNFDKPFQPTEMLAAVFGANKNIPVVIRQELAA</sequence>
<organism evidence="2 3">
    <name type="scientific">Flectobacillus roseus</name>
    <dbReference type="NCBI Taxonomy" id="502259"/>
    <lineage>
        <taxon>Bacteria</taxon>
        <taxon>Pseudomonadati</taxon>
        <taxon>Bacteroidota</taxon>
        <taxon>Cytophagia</taxon>
        <taxon>Cytophagales</taxon>
        <taxon>Flectobacillaceae</taxon>
        <taxon>Flectobacillus</taxon>
    </lineage>
</organism>
<dbReference type="Pfam" id="PF00578">
    <property type="entry name" value="AhpC-TSA"/>
    <property type="match status" value="1"/>
</dbReference>
<dbReference type="InterPro" id="IPR036249">
    <property type="entry name" value="Thioredoxin-like_sf"/>
</dbReference>
<dbReference type="SUPFAM" id="SSF52833">
    <property type="entry name" value="Thioredoxin-like"/>
    <property type="match status" value="1"/>
</dbReference>
<proteinExistence type="predicted"/>
<protein>
    <submittedName>
        <fullName evidence="2">Redoxin domain-containing protein</fullName>
    </submittedName>
</protein>
<evidence type="ECO:0000313" key="3">
    <source>
        <dbReference type="Proteomes" id="UP001236507"/>
    </source>
</evidence>